<evidence type="ECO:0000313" key="2">
    <source>
        <dbReference type="Proteomes" id="UP000569092"/>
    </source>
</evidence>
<organism evidence="1 2">
    <name type="scientific">Tunturiibacter lichenicola</name>
    <dbReference type="NCBI Taxonomy" id="2051959"/>
    <lineage>
        <taxon>Bacteria</taxon>
        <taxon>Pseudomonadati</taxon>
        <taxon>Acidobacteriota</taxon>
        <taxon>Terriglobia</taxon>
        <taxon>Terriglobales</taxon>
        <taxon>Acidobacteriaceae</taxon>
        <taxon>Tunturiibacter</taxon>
    </lineage>
</organism>
<dbReference type="Proteomes" id="UP000569092">
    <property type="component" value="Unassembled WGS sequence"/>
</dbReference>
<dbReference type="AlphaFoldDB" id="A0A7W8N488"/>
<protein>
    <submittedName>
        <fullName evidence="1">Uncharacterized protein</fullName>
    </submittedName>
</protein>
<reference evidence="1 2" key="1">
    <citation type="submission" date="2020-08" db="EMBL/GenBank/DDBJ databases">
        <title>Genomic Encyclopedia of Type Strains, Phase IV (KMG-V): Genome sequencing to study the core and pangenomes of soil and plant-associated prokaryotes.</title>
        <authorList>
            <person name="Whitman W."/>
        </authorList>
    </citation>
    <scope>NUCLEOTIDE SEQUENCE [LARGE SCALE GENOMIC DNA]</scope>
    <source>
        <strain evidence="1 2">M8US30</strain>
    </source>
</reference>
<comment type="caution">
    <text evidence="1">The sequence shown here is derived from an EMBL/GenBank/DDBJ whole genome shotgun (WGS) entry which is preliminary data.</text>
</comment>
<proteinExistence type="predicted"/>
<evidence type="ECO:0000313" key="1">
    <source>
        <dbReference type="EMBL" id="MBB5343321.1"/>
    </source>
</evidence>
<gene>
    <name evidence="1" type="ORF">HDF10_001296</name>
</gene>
<name>A0A7W8N488_9BACT</name>
<dbReference type="EMBL" id="JACHDZ010000002">
    <property type="protein sequence ID" value="MBB5343321.1"/>
    <property type="molecule type" value="Genomic_DNA"/>
</dbReference>
<accession>A0A7W8N488</accession>
<sequence>MTVKSGNGVEPVAVMMNRWPSELTSNWKSLDVPTVRCQLFGRETLIDRIGETLSILVGQVFVQNAANRISLTALVEAQLEPGFGRECQ</sequence>